<comment type="caution">
    <text evidence="7">The sequence shown here is derived from an EMBL/GenBank/DDBJ whole genome shotgun (WGS) entry which is preliminary data.</text>
</comment>
<evidence type="ECO:0000256" key="4">
    <source>
        <dbReference type="ARBA" id="ARBA00023136"/>
    </source>
</evidence>
<dbReference type="InterPro" id="IPR001611">
    <property type="entry name" value="Leu-rich_rpt"/>
</dbReference>
<feature type="compositionally biased region" description="Polar residues" evidence="5">
    <location>
        <begin position="281"/>
        <end position="290"/>
    </location>
</feature>
<name>A0AAD2G4Z2_9STRA</name>
<organism evidence="7 8">
    <name type="scientific">Cylindrotheca closterium</name>
    <dbReference type="NCBI Taxonomy" id="2856"/>
    <lineage>
        <taxon>Eukaryota</taxon>
        <taxon>Sar</taxon>
        <taxon>Stramenopiles</taxon>
        <taxon>Ochrophyta</taxon>
        <taxon>Bacillariophyta</taxon>
        <taxon>Bacillariophyceae</taxon>
        <taxon>Bacillariophycidae</taxon>
        <taxon>Bacillariales</taxon>
        <taxon>Bacillariaceae</taxon>
        <taxon>Cylindrotheca</taxon>
    </lineage>
</organism>
<evidence type="ECO:0000256" key="6">
    <source>
        <dbReference type="SAM" id="Phobius"/>
    </source>
</evidence>
<feature type="region of interest" description="Disordered" evidence="5">
    <location>
        <begin position="1"/>
        <end position="132"/>
    </location>
</feature>
<reference evidence="7" key="1">
    <citation type="submission" date="2023-08" db="EMBL/GenBank/DDBJ databases">
        <authorList>
            <person name="Audoor S."/>
            <person name="Bilcke G."/>
        </authorList>
    </citation>
    <scope>NUCLEOTIDE SEQUENCE</scope>
</reference>
<dbReference type="PANTHER" id="PTHR48064:SF6">
    <property type="entry name" value="RECEPTOR-LIKE PROTEIN KINASE 2"/>
    <property type="match status" value="1"/>
</dbReference>
<dbReference type="Pfam" id="PF00560">
    <property type="entry name" value="LRR_1"/>
    <property type="match status" value="2"/>
</dbReference>
<dbReference type="SUPFAM" id="SSF52058">
    <property type="entry name" value="L domain-like"/>
    <property type="match status" value="1"/>
</dbReference>
<sequence>MTDSINEEAPRQECSSDIERQSPPPTHSAPRFPFESNLRLDMTGSPVPLITEASPPTTPVMFLPITEGTSCDDTADSVSNDTADADNISLPSKLPKTPDTVMSRGDEEIKGDGHPSKLYEEEEGDDGSDSTSHAVIAAGNRKEKQWSLPPKCVMIAVLPVVFLVMLATTLYFLLGQGQQQGREATVPAAFYKERSTPQPTVFAPFETGVPSEAPSSRPTQGPTPTRVNVAPRPPTNRPTSDPTSRPTRNPTSSTSRPTQRPTPNNPTPRPTRLFEAPRPSAMTSRPTQRPTLGPSPNPTPRPTPNPTPSTTTNRPTQRPTPNPTPRPSPRPNPAPAPIEDIISDFLFKKNSDNNAVNPNDASVQKALRWLENEADAAQSIPFPLDQKYLQRFGILILYFSVAPNVQPSSSNKGRLPNLGMQNQDECSWTGMRCNGNGMLTRIKLSNRQFDGTLPAEWGFFPNLKSIDFSNNKLKGIIPQTIYGLSRIEELYLYKNQLSGSISSKIGNLWRLERFHLSHNKLEGSIPKSIASTLSRARKLRYFNVHRNQMTGTIPSNMRLRQLYTIDLGHNKFSGTLPPDFGTESIRLRHLMLDYNGFSGTFPSEVLNAGGGRLITLFVNDNKFSGTFPGDHDNTDSMSEMTIQNNNFVSMQRNATCQLDVFSGGELVEFKSDCLVCRCGFALMCRYCTL</sequence>
<feature type="compositionally biased region" description="Polar residues" evidence="5">
    <location>
        <begin position="213"/>
        <end position="226"/>
    </location>
</feature>
<dbReference type="Gene3D" id="3.80.10.10">
    <property type="entry name" value="Ribonuclease Inhibitor"/>
    <property type="match status" value="2"/>
</dbReference>
<evidence type="ECO:0000256" key="2">
    <source>
        <dbReference type="ARBA" id="ARBA00022729"/>
    </source>
</evidence>
<evidence type="ECO:0008006" key="9">
    <source>
        <dbReference type="Google" id="ProtNLM"/>
    </source>
</evidence>
<keyword evidence="6" id="KW-1133">Transmembrane helix</keyword>
<evidence type="ECO:0000256" key="1">
    <source>
        <dbReference type="ARBA" id="ARBA00004370"/>
    </source>
</evidence>
<dbReference type="Proteomes" id="UP001295423">
    <property type="component" value="Unassembled WGS sequence"/>
</dbReference>
<keyword evidence="4 6" id="KW-0472">Membrane</keyword>
<feature type="region of interest" description="Disordered" evidence="5">
    <location>
        <begin position="197"/>
        <end position="338"/>
    </location>
</feature>
<protein>
    <recommendedName>
        <fullName evidence="9">Leucine-rich repeat-containing N-terminal plant-type domain-containing protein</fullName>
    </recommendedName>
</protein>
<feature type="transmembrane region" description="Helical" evidence="6">
    <location>
        <begin position="152"/>
        <end position="174"/>
    </location>
</feature>
<feature type="compositionally biased region" description="Pro residues" evidence="5">
    <location>
        <begin position="293"/>
        <end position="307"/>
    </location>
</feature>
<dbReference type="GO" id="GO:0016020">
    <property type="term" value="C:membrane"/>
    <property type="evidence" value="ECO:0007669"/>
    <property type="project" value="UniProtKB-SubCell"/>
</dbReference>
<keyword evidence="3" id="KW-0677">Repeat</keyword>
<keyword evidence="6" id="KW-0812">Transmembrane</keyword>
<proteinExistence type="predicted"/>
<accession>A0AAD2G4Z2</accession>
<keyword evidence="8" id="KW-1185">Reference proteome</keyword>
<gene>
    <name evidence="7" type="ORF">CYCCA115_LOCUS19918</name>
</gene>
<dbReference type="InterPro" id="IPR032675">
    <property type="entry name" value="LRR_dom_sf"/>
</dbReference>
<dbReference type="Pfam" id="PF13855">
    <property type="entry name" value="LRR_8"/>
    <property type="match status" value="1"/>
</dbReference>
<evidence type="ECO:0000256" key="5">
    <source>
        <dbReference type="SAM" id="MobiDB-lite"/>
    </source>
</evidence>
<dbReference type="PANTHER" id="PTHR48064">
    <property type="entry name" value="OS01G0750400 PROTEIN"/>
    <property type="match status" value="1"/>
</dbReference>
<dbReference type="AlphaFoldDB" id="A0AAD2G4Z2"/>
<evidence type="ECO:0000256" key="3">
    <source>
        <dbReference type="ARBA" id="ARBA00022737"/>
    </source>
</evidence>
<comment type="subcellular location">
    <subcellularLocation>
        <location evidence="1">Membrane</location>
    </subcellularLocation>
</comment>
<feature type="compositionally biased region" description="Basic and acidic residues" evidence="5">
    <location>
        <begin position="104"/>
        <end position="119"/>
    </location>
</feature>
<evidence type="ECO:0000313" key="7">
    <source>
        <dbReference type="EMBL" id="CAJ1962919.1"/>
    </source>
</evidence>
<dbReference type="FunFam" id="3.80.10.10:FF:000400">
    <property type="entry name" value="Nuclear pore complex protein NUP107"/>
    <property type="match status" value="1"/>
</dbReference>
<feature type="compositionally biased region" description="Low complexity" evidence="5">
    <location>
        <begin position="237"/>
        <end position="262"/>
    </location>
</feature>
<dbReference type="InterPro" id="IPR053038">
    <property type="entry name" value="RLP_Defense"/>
</dbReference>
<feature type="compositionally biased region" description="Pro residues" evidence="5">
    <location>
        <begin position="318"/>
        <end position="336"/>
    </location>
</feature>
<dbReference type="EMBL" id="CAKOGP040002125">
    <property type="protein sequence ID" value="CAJ1962919.1"/>
    <property type="molecule type" value="Genomic_DNA"/>
</dbReference>
<dbReference type="PRINTS" id="PR01217">
    <property type="entry name" value="PRICHEXTENSN"/>
</dbReference>
<keyword evidence="2" id="KW-0732">Signal</keyword>
<evidence type="ECO:0000313" key="8">
    <source>
        <dbReference type="Proteomes" id="UP001295423"/>
    </source>
</evidence>
<feature type="compositionally biased region" description="Polar residues" evidence="5">
    <location>
        <begin position="67"/>
        <end position="82"/>
    </location>
</feature>
<feature type="compositionally biased region" description="Low complexity" evidence="5">
    <location>
        <begin position="308"/>
        <end position="317"/>
    </location>
</feature>